<keyword evidence="3 7" id="KW-1133">Transmembrane helix</keyword>
<evidence type="ECO:0000256" key="5">
    <source>
        <dbReference type="ARBA" id="ARBA00038359"/>
    </source>
</evidence>
<sequence length="393" mass="43751">MFQTPKACFIALFVVSFIATATRTYTRQRINKGLHTEDWLAVVACAILLIQVVLCCLFTPRYTFLVENPDPLQIGLLLYPQNPLAYVKLTLEYYIGSYVGFLTSLWMIKFSFLFFYKRLAEGRSCSKLWIFTFVFCALSYIGNILGFFLVCIPFSTYFDTTCQTQTGRSNASLYGATATDIISDLLIMAIPLRLIRHLRMSGLQKVGLAGLFCLGFVVVVLSLARTIRINAGGSGAYPQSDPRWVALWSIAEETTAILVCCLPAIRKLFSTHRQRQSRSGSSEGTPMSDSGHTATRKRWSLSLRGWTLKYGVKTEETMSTSDSRARTDSVAEMESGMSTVLSSPPMSPRKTGRMTASVRTARDSVRSLEEREVALLGIIPPLPALEARYTAAM</sequence>
<keyword evidence="4 7" id="KW-0472">Membrane</keyword>
<evidence type="ECO:0000256" key="7">
    <source>
        <dbReference type="SAM" id="Phobius"/>
    </source>
</evidence>
<feature type="transmembrane region" description="Helical" evidence="7">
    <location>
        <begin position="244"/>
        <end position="265"/>
    </location>
</feature>
<protein>
    <recommendedName>
        <fullName evidence="8">Rhodopsin domain-containing protein</fullName>
    </recommendedName>
</protein>
<feature type="transmembrane region" description="Helical" evidence="7">
    <location>
        <begin position="95"/>
        <end position="116"/>
    </location>
</feature>
<dbReference type="PANTHER" id="PTHR33048:SF47">
    <property type="entry name" value="INTEGRAL MEMBRANE PROTEIN-RELATED"/>
    <property type="match status" value="1"/>
</dbReference>
<dbReference type="AlphaFoldDB" id="A0AAV9UBC7"/>
<evidence type="ECO:0000256" key="3">
    <source>
        <dbReference type="ARBA" id="ARBA00022989"/>
    </source>
</evidence>
<organism evidence="9 10">
    <name type="scientific">Orbilia brochopaga</name>
    <dbReference type="NCBI Taxonomy" id="3140254"/>
    <lineage>
        <taxon>Eukaryota</taxon>
        <taxon>Fungi</taxon>
        <taxon>Dikarya</taxon>
        <taxon>Ascomycota</taxon>
        <taxon>Pezizomycotina</taxon>
        <taxon>Orbiliomycetes</taxon>
        <taxon>Orbiliales</taxon>
        <taxon>Orbiliaceae</taxon>
        <taxon>Orbilia</taxon>
    </lineage>
</organism>
<evidence type="ECO:0000256" key="1">
    <source>
        <dbReference type="ARBA" id="ARBA00004141"/>
    </source>
</evidence>
<feature type="transmembrane region" description="Helical" evidence="7">
    <location>
        <begin position="39"/>
        <end position="59"/>
    </location>
</feature>
<feature type="transmembrane region" description="Helical" evidence="7">
    <location>
        <begin position="206"/>
        <end position="224"/>
    </location>
</feature>
<proteinExistence type="inferred from homology"/>
<dbReference type="InterPro" id="IPR052337">
    <property type="entry name" value="SAT4-like"/>
</dbReference>
<dbReference type="PANTHER" id="PTHR33048">
    <property type="entry name" value="PTH11-LIKE INTEGRAL MEMBRANE PROTEIN (AFU_ORTHOLOGUE AFUA_5G11245)"/>
    <property type="match status" value="1"/>
</dbReference>
<feature type="domain" description="Rhodopsin" evidence="8">
    <location>
        <begin position="23"/>
        <end position="270"/>
    </location>
</feature>
<dbReference type="EMBL" id="JAVHNQ010000009">
    <property type="protein sequence ID" value="KAK6338915.1"/>
    <property type="molecule type" value="Genomic_DNA"/>
</dbReference>
<evidence type="ECO:0000259" key="8">
    <source>
        <dbReference type="Pfam" id="PF20684"/>
    </source>
</evidence>
<evidence type="ECO:0000256" key="2">
    <source>
        <dbReference type="ARBA" id="ARBA00022692"/>
    </source>
</evidence>
<accession>A0AAV9UBC7</accession>
<evidence type="ECO:0000256" key="4">
    <source>
        <dbReference type="ARBA" id="ARBA00023136"/>
    </source>
</evidence>
<feature type="region of interest" description="Disordered" evidence="6">
    <location>
        <begin position="317"/>
        <end position="352"/>
    </location>
</feature>
<dbReference type="Pfam" id="PF20684">
    <property type="entry name" value="Fung_rhodopsin"/>
    <property type="match status" value="1"/>
</dbReference>
<feature type="region of interest" description="Disordered" evidence="6">
    <location>
        <begin position="273"/>
        <end position="295"/>
    </location>
</feature>
<comment type="subcellular location">
    <subcellularLocation>
        <location evidence="1">Membrane</location>
        <topology evidence="1">Multi-pass membrane protein</topology>
    </subcellularLocation>
</comment>
<feature type="compositionally biased region" description="Polar residues" evidence="6">
    <location>
        <begin position="283"/>
        <end position="293"/>
    </location>
</feature>
<name>A0AAV9UBC7_9PEZI</name>
<gene>
    <name evidence="9" type="ORF">TWF696_009716</name>
</gene>
<feature type="transmembrane region" description="Helical" evidence="7">
    <location>
        <begin position="128"/>
        <end position="155"/>
    </location>
</feature>
<dbReference type="Proteomes" id="UP001375240">
    <property type="component" value="Unassembled WGS sequence"/>
</dbReference>
<evidence type="ECO:0000313" key="10">
    <source>
        <dbReference type="Proteomes" id="UP001375240"/>
    </source>
</evidence>
<keyword evidence="10" id="KW-1185">Reference proteome</keyword>
<dbReference type="GO" id="GO:0016020">
    <property type="term" value="C:membrane"/>
    <property type="evidence" value="ECO:0007669"/>
    <property type="project" value="UniProtKB-SubCell"/>
</dbReference>
<evidence type="ECO:0000256" key="6">
    <source>
        <dbReference type="SAM" id="MobiDB-lite"/>
    </source>
</evidence>
<keyword evidence="2 7" id="KW-0812">Transmembrane</keyword>
<comment type="caution">
    <text evidence="9">The sequence shown here is derived from an EMBL/GenBank/DDBJ whole genome shotgun (WGS) entry which is preliminary data.</text>
</comment>
<reference evidence="9 10" key="1">
    <citation type="submission" date="2019-10" db="EMBL/GenBank/DDBJ databases">
        <authorList>
            <person name="Palmer J.M."/>
        </authorList>
    </citation>
    <scope>NUCLEOTIDE SEQUENCE [LARGE SCALE GENOMIC DNA]</scope>
    <source>
        <strain evidence="9 10">TWF696</strain>
    </source>
</reference>
<dbReference type="InterPro" id="IPR049326">
    <property type="entry name" value="Rhodopsin_dom_fungi"/>
</dbReference>
<comment type="similarity">
    <text evidence="5">Belongs to the SAT4 family.</text>
</comment>
<evidence type="ECO:0000313" key="9">
    <source>
        <dbReference type="EMBL" id="KAK6338915.1"/>
    </source>
</evidence>
<feature type="transmembrane region" description="Helical" evidence="7">
    <location>
        <begin position="175"/>
        <end position="194"/>
    </location>
</feature>